<dbReference type="AlphaFoldDB" id="A0A7C4G9G8"/>
<name>A0A7C4G9G8_UNCW3</name>
<evidence type="ECO:0000259" key="5">
    <source>
        <dbReference type="Pfam" id="PF01555"/>
    </source>
</evidence>
<accession>A0A7C4G9G8</accession>
<protein>
    <submittedName>
        <fullName evidence="6">Site-specific DNA-methyltransferase</fullName>
    </submittedName>
</protein>
<sequence>MTNQVTKAKKSQQRFYDALTNLFVGAKVEGESGFINLMRIKSHYFREGVFPALQKEVEAGLKPFPEFREELFDKLYSFFSRYFSESGSIYFRHTAAHQQVYEKVYTDDRDVMLFWKTRMLYYVKTDRLFRSMEVTIDGIRFWFDVSGLEHKKANEKRTLVFEFAEKRKDGVLVFRVTYSERGRKTRTDAILKALRKVGENLNEELLDKAFRIFERQSEVDYFICKDARAFLREQFDLWFYQYVFVGESTWTEMRIRQLQFLRAIALRIIDFIAQFEDELVRIWNKPKFVRNSNYVITLDRIAARDISVVERLVAHPGMKAQVKEWQELGIVDDKFKPSSILEGKPGARTLKPEFQFLPIDTKHFKDLELAILALFDDLDNQLDGWLIKSENYQALQTMRGKHASEVQCIYLDPPYNVGPSRIDYVNDYEHSCWLAFMEGRLAEAKGYLKPNGVVCITIDHVELHRLRSLVDLVLGADNVLGLVCIKSNPSGRSTVKGFSVANEFAVFVGATSETTVGETPRTAEQLAQYPEKDEISRYQWRYFLRSGGANDLRVARPKLHYPLFLSENGIRIPKMEWDKASEVWILKEPPMGGERCVWPEVGGTEYTWRLGVDTLEERLDDVRVRVGRNGKDVIEIKFRLGMDEGVLPKTWWDDPLCNATRYGTTLLRHIMGTQHAFSFPKSVHAVEQCVRVGNVKVDSLVMDYFAGSGTTAHAVINLNRQDGGRRKYILVEMADYFDTVILPRIKKVVFCEKWKNGKAAGGQGISHFVKYFELEQYEDVLRRVQYQDGDLLKGPGMDPFTQYVFMRDLKMLHAVEADIEGNTVRVDLSKLYPDIDLAETLANVLGKHIRRITAKRVYFTDGTDADLVNPDFRLLRPLLWW</sequence>
<dbReference type="PRINTS" id="PR00506">
    <property type="entry name" value="D21N6MTFRASE"/>
</dbReference>
<evidence type="ECO:0000313" key="6">
    <source>
        <dbReference type="EMBL" id="HGK27814.1"/>
    </source>
</evidence>
<evidence type="ECO:0000256" key="3">
    <source>
        <dbReference type="ARBA" id="ARBA00022679"/>
    </source>
</evidence>
<reference evidence="6" key="1">
    <citation type="journal article" date="2020" name="mSystems">
        <title>Genome- and Community-Level Interaction Insights into Carbon Utilization and Element Cycling Functions of Hydrothermarchaeota in Hydrothermal Sediment.</title>
        <authorList>
            <person name="Zhou Z."/>
            <person name="Liu Y."/>
            <person name="Xu W."/>
            <person name="Pan J."/>
            <person name="Luo Z.H."/>
            <person name="Li M."/>
        </authorList>
    </citation>
    <scope>NUCLEOTIDE SEQUENCE [LARGE SCALE GENOMIC DNA]</scope>
    <source>
        <strain evidence="6">SpSt-488</strain>
    </source>
</reference>
<keyword evidence="4" id="KW-0949">S-adenosyl-L-methionine</keyword>
<dbReference type="GO" id="GO:0032259">
    <property type="term" value="P:methylation"/>
    <property type="evidence" value="ECO:0007669"/>
    <property type="project" value="UniProtKB-KW"/>
</dbReference>
<dbReference type="InterPro" id="IPR002295">
    <property type="entry name" value="N4/N6-MTase_EcoPI_Mod-like"/>
</dbReference>
<dbReference type="GO" id="GO:0008170">
    <property type="term" value="F:N-methyltransferase activity"/>
    <property type="evidence" value="ECO:0007669"/>
    <property type="project" value="InterPro"/>
</dbReference>
<dbReference type="InterPro" id="IPR002941">
    <property type="entry name" value="DNA_methylase_N4/N6"/>
</dbReference>
<dbReference type="EMBL" id="DSUT01000043">
    <property type="protein sequence ID" value="HGK27814.1"/>
    <property type="molecule type" value="Genomic_DNA"/>
</dbReference>
<dbReference type="Gene3D" id="3.40.50.150">
    <property type="entry name" value="Vaccinia Virus protein VP39"/>
    <property type="match status" value="1"/>
</dbReference>
<evidence type="ECO:0000256" key="2">
    <source>
        <dbReference type="ARBA" id="ARBA00022603"/>
    </source>
</evidence>
<comment type="similarity">
    <text evidence="1">Belongs to the N(4)/N(6)-methyltransferase family.</text>
</comment>
<dbReference type="InterPro" id="IPR029063">
    <property type="entry name" value="SAM-dependent_MTases_sf"/>
</dbReference>
<organism evidence="6">
    <name type="scientific">candidate division WOR-3 bacterium</name>
    <dbReference type="NCBI Taxonomy" id="2052148"/>
    <lineage>
        <taxon>Bacteria</taxon>
        <taxon>Bacteria division WOR-3</taxon>
    </lineage>
</organism>
<dbReference type="SUPFAM" id="SSF53335">
    <property type="entry name" value="S-adenosyl-L-methionine-dependent methyltransferases"/>
    <property type="match status" value="1"/>
</dbReference>
<proteinExistence type="inferred from homology"/>
<comment type="caution">
    <text evidence="6">The sequence shown here is derived from an EMBL/GenBank/DDBJ whole genome shotgun (WGS) entry which is preliminary data.</text>
</comment>
<gene>
    <name evidence="6" type="ORF">ENS41_02535</name>
</gene>
<dbReference type="GO" id="GO:0003677">
    <property type="term" value="F:DNA binding"/>
    <property type="evidence" value="ECO:0007669"/>
    <property type="project" value="InterPro"/>
</dbReference>
<dbReference type="PROSITE" id="PS00092">
    <property type="entry name" value="N6_MTASE"/>
    <property type="match status" value="1"/>
</dbReference>
<keyword evidence="2 6" id="KW-0489">Methyltransferase</keyword>
<evidence type="ECO:0000256" key="1">
    <source>
        <dbReference type="ARBA" id="ARBA00006594"/>
    </source>
</evidence>
<feature type="domain" description="DNA methylase N-4/N-6" evidence="5">
    <location>
        <begin position="406"/>
        <end position="735"/>
    </location>
</feature>
<evidence type="ECO:0000256" key="4">
    <source>
        <dbReference type="ARBA" id="ARBA00022691"/>
    </source>
</evidence>
<dbReference type="Pfam" id="PF01555">
    <property type="entry name" value="N6_N4_Mtase"/>
    <property type="match status" value="1"/>
</dbReference>
<keyword evidence="3 6" id="KW-0808">Transferase</keyword>
<dbReference type="InterPro" id="IPR002052">
    <property type="entry name" value="DNA_methylase_N6_adenine_CS"/>
</dbReference>